<dbReference type="GO" id="GO:0008270">
    <property type="term" value="F:zinc ion binding"/>
    <property type="evidence" value="ECO:0007669"/>
    <property type="project" value="UniProtKB-KW"/>
</dbReference>
<dbReference type="OrthoDB" id="6914717at2759"/>
<comment type="caution">
    <text evidence="9">The sequence shown here is derived from an EMBL/GenBank/DDBJ whole genome shotgun (WGS) entry which is preliminary data.</text>
</comment>
<evidence type="ECO:0000256" key="5">
    <source>
        <dbReference type="PROSITE-ProRule" id="PRU00091"/>
    </source>
</evidence>
<dbReference type="SUPFAM" id="SSF57903">
    <property type="entry name" value="FYVE/PHD zinc finger"/>
    <property type="match status" value="1"/>
</dbReference>
<evidence type="ECO:0000256" key="6">
    <source>
        <dbReference type="PROSITE-ProRule" id="PRU00221"/>
    </source>
</evidence>
<feature type="compositionally biased region" description="Basic and acidic residues" evidence="7">
    <location>
        <begin position="313"/>
        <end position="333"/>
    </location>
</feature>
<keyword evidence="1 6" id="KW-0853">WD repeat</keyword>
<evidence type="ECO:0000256" key="4">
    <source>
        <dbReference type="ARBA" id="ARBA00022833"/>
    </source>
</evidence>
<feature type="compositionally biased region" description="Basic and acidic residues" evidence="7">
    <location>
        <begin position="278"/>
        <end position="305"/>
    </location>
</feature>
<dbReference type="SMART" id="SM00320">
    <property type="entry name" value="WD40"/>
    <property type="match status" value="3"/>
</dbReference>
<dbReference type="AlphaFoldDB" id="A0A821UNQ3"/>
<evidence type="ECO:0000256" key="7">
    <source>
        <dbReference type="SAM" id="MobiDB-lite"/>
    </source>
</evidence>
<feature type="compositionally biased region" description="Basic and acidic residues" evidence="7">
    <location>
        <begin position="203"/>
        <end position="234"/>
    </location>
</feature>
<dbReference type="InterPro" id="IPR015943">
    <property type="entry name" value="WD40/YVTN_repeat-like_dom_sf"/>
</dbReference>
<feature type="region of interest" description="Disordered" evidence="7">
    <location>
        <begin position="250"/>
        <end position="367"/>
    </location>
</feature>
<dbReference type="PANTHER" id="PTHR46108:SF4">
    <property type="entry name" value="BLUE CHEESE"/>
    <property type="match status" value="1"/>
</dbReference>
<feature type="region of interest" description="Disordered" evidence="7">
    <location>
        <begin position="182"/>
        <end position="234"/>
    </location>
</feature>
<feature type="compositionally biased region" description="Polar residues" evidence="7">
    <location>
        <begin position="250"/>
        <end position="277"/>
    </location>
</feature>
<dbReference type="PROSITE" id="PS50294">
    <property type="entry name" value="WD_REPEATS_REGION"/>
    <property type="match status" value="1"/>
</dbReference>
<evidence type="ECO:0000256" key="3">
    <source>
        <dbReference type="ARBA" id="ARBA00022771"/>
    </source>
</evidence>
<dbReference type="EMBL" id="CAJOBZ010000032">
    <property type="protein sequence ID" value="CAF4893130.1"/>
    <property type="molecule type" value="Genomic_DNA"/>
</dbReference>
<proteinExistence type="predicted"/>
<dbReference type="InterPro" id="IPR017455">
    <property type="entry name" value="Znf_FYVE-rel"/>
</dbReference>
<protein>
    <recommendedName>
        <fullName evidence="8">FYVE-type domain-containing protein</fullName>
    </recommendedName>
</protein>
<evidence type="ECO:0000256" key="1">
    <source>
        <dbReference type="ARBA" id="ARBA00022574"/>
    </source>
</evidence>
<dbReference type="InterPro" id="IPR001680">
    <property type="entry name" value="WD40_rpt"/>
</dbReference>
<dbReference type="InterPro" id="IPR013083">
    <property type="entry name" value="Znf_RING/FYVE/PHD"/>
</dbReference>
<dbReference type="InterPro" id="IPR036322">
    <property type="entry name" value="WD40_repeat_dom_sf"/>
</dbReference>
<dbReference type="SMART" id="SM00064">
    <property type="entry name" value="FYVE"/>
    <property type="match status" value="1"/>
</dbReference>
<dbReference type="Gene3D" id="3.30.40.10">
    <property type="entry name" value="Zinc/RING finger domain, C3HC4 (zinc finger)"/>
    <property type="match status" value="1"/>
</dbReference>
<gene>
    <name evidence="9" type="ORF">PMACD_LOCUS10642</name>
</gene>
<feature type="repeat" description="WD" evidence="6">
    <location>
        <begin position="40"/>
        <end position="81"/>
    </location>
</feature>
<keyword evidence="3 5" id="KW-0863">Zinc-finger</keyword>
<organism evidence="9 10">
    <name type="scientific">Pieris macdunnoughi</name>
    <dbReference type="NCBI Taxonomy" id="345717"/>
    <lineage>
        <taxon>Eukaryota</taxon>
        <taxon>Metazoa</taxon>
        <taxon>Ecdysozoa</taxon>
        <taxon>Arthropoda</taxon>
        <taxon>Hexapoda</taxon>
        <taxon>Insecta</taxon>
        <taxon>Pterygota</taxon>
        <taxon>Neoptera</taxon>
        <taxon>Endopterygota</taxon>
        <taxon>Lepidoptera</taxon>
        <taxon>Glossata</taxon>
        <taxon>Ditrysia</taxon>
        <taxon>Papilionoidea</taxon>
        <taxon>Pieridae</taxon>
        <taxon>Pierinae</taxon>
        <taxon>Pieris</taxon>
    </lineage>
</organism>
<dbReference type="Gene3D" id="2.130.10.10">
    <property type="entry name" value="YVTN repeat-like/Quinoprotein amine dehydrogenase"/>
    <property type="match status" value="1"/>
</dbReference>
<dbReference type="Pfam" id="PF01363">
    <property type="entry name" value="FYVE"/>
    <property type="match status" value="1"/>
</dbReference>
<dbReference type="PANTHER" id="PTHR46108">
    <property type="entry name" value="BLUE CHEESE"/>
    <property type="match status" value="1"/>
</dbReference>
<dbReference type="PROSITE" id="PS50178">
    <property type="entry name" value="ZF_FYVE"/>
    <property type="match status" value="1"/>
</dbReference>
<dbReference type="Pfam" id="PF00400">
    <property type="entry name" value="WD40"/>
    <property type="match status" value="2"/>
</dbReference>
<dbReference type="InterPro" id="IPR011011">
    <property type="entry name" value="Znf_FYVE_PHD"/>
</dbReference>
<evidence type="ECO:0000259" key="8">
    <source>
        <dbReference type="PROSITE" id="PS50178"/>
    </source>
</evidence>
<keyword evidence="2" id="KW-0479">Metal-binding</keyword>
<evidence type="ECO:0000256" key="2">
    <source>
        <dbReference type="ARBA" id="ARBA00022723"/>
    </source>
</evidence>
<feature type="repeat" description="WD" evidence="6">
    <location>
        <begin position="161"/>
        <end position="178"/>
    </location>
</feature>
<evidence type="ECO:0000313" key="10">
    <source>
        <dbReference type="Proteomes" id="UP000663880"/>
    </source>
</evidence>
<dbReference type="PROSITE" id="PS50082">
    <property type="entry name" value="WD_REPEATS_2"/>
    <property type="match status" value="2"/>
</dbReference>
<sequence>MRRRRLNSLRKFRSNGGRGGVVTIWQYWARRRRLTVKTCLYGHEEAVTCLAASSAYNLVVSGSRDGLVIVWDAEGGTFVRQLLPPHFANMTQPLPPVSALAIDDLTGDIATCAGSWVQAWSINGEPLGGAAAGGGGSGGADRAPQLLCVAFSQAREWDPLNVILTGSSDGVVRMWSIEYVPKGDDESTPEAGSVEASGSIDNTTERPIKIEKLRTESERSESEMKSEEIETSERDAAIKRVEALVKQMSLSQEQEGNLVKSGSESSLSDIGETTSAKESSRRHDDKDTCSDNDKNDSCDDAKYEIDSDDKDYDNEKGLDHTHRSKLQKQEHVVLRHKAKGNPIFRKSGGSIGGSTESAAEGELRNSKSDTSLTDSFVVLEHRDVTHDTTPAPAAAAPAVSAEMRWRRRLVVRGKLTMHTAFERQDNTSPAAVTALAAARTGRGVAVGDARGRIFRWCAPDMSSASGAKGGPADHWIRDDTAPQCAQCSVRFTALERRHHCRACGAVFCGRCSKYEAPVRRLRALRPVRVCQRCHHQLQNDKD</sequence>
<reference evidence="9" key="1">
    <citation type="submission" date="2021-02" db="EMBL/GenBank/DDBJ databases">
        <authorList>
            <person name="Steward A R."/>
        </authorList>
    </citation>
    <scope>NUCLEOTIDE SEQUENCE</scope>
</reference>
<keyword evidence="10" id="KW-1185">Reference proteome</keyword>
<keyword evidence="4" id="KW-0862">Zinc</keyword>
<dbReference type="InterPro" id="IPR000306">
    <property type="entry name" value="Znf_FYVE"/>
</dbReference>
<evidence type="ECO:0000313" key="9">
    <source>
        <dbReference type="EMBL" id="CAF4893130.1"/>
    </source>
</evidence>
<dbReference type="SUPFAM" id="SSF50978">
    <property type="entry name" value="WD40 repeat-like"/>
    <property type="match status" value="1"/>
</dbReference>
<dbReference type="Proteomes" id="UP000663880">
    <property type="component" value="Unassembled WGS sequence"/>
</dbReference>
<feature type="domain" description="FYVE-type" evidence="8">
    <location>
        <begin position="478"/>
        <end position="538"/>
    </location>
</feature>
<dbReference type="InterPro" id="IPR051944">
    <property type="entry name" value="BEACH_domain_protein"/>
</dbReference>
<accession>A0A821UNQ3</accession>
<name>A0A821UNQ3_9NEOP</name>